<keyword evidence="1" id="KW-0472">Membrane</keyword>
<feature type="transmembrane region" description="Helical" evidence="1">
    <location>
        <begin position="46"/>
        <end position="69"/>
    </location>
</feature>
<evidence type="ECO:0000256" key="1">
    <source>
        <dbReference type="SAM" id="Phobius"/>
    </source>
</evidence>
<sequence>METDALINSYLDLNLLVLAGTLLWLAARKLLSHSHLAHAFGAQLRLMNVLTLLLALSPFMMFAFTHLVMAHPPNLSDLLVSQFLQGNVSMSASSFETLLGLREDTVRVLSSQQLLWTRLLTTALAIGGLICAAQLASSIYRLRRALKRSFIWKNIGATQILISDEIPVAYSTRGLFSRYVVLPSALLSQPQDLKLTLAHELQHFRQRDIECEVLLELLRPLLFWNPAFYLWRREVRHLREFACDQALMARPGLDIRAYCECLIRACAQAAQERVFFTRRSPAVALVDRRETRRDSTLQQRIIAVTAQQPHGETGFGWAMVSGLMIASVLATAMLMQRPGDWSHDRLMLSTIVNLERMASRNAAPSSSVAGRNILQGSFIPAGR</sequence>
<dbReference type="PANTHER" id="PTHR34978">
    <property type="entry name" value="POSSIBLE SENSOR-TRANSDUCER PROTEIN BLAR"/>
    <property type="match status" value="1"/>
</dbReference>
<dbReference type="EMBL" id="BAABWU010000004">
    <property type="protein sequence ID" value="GAA6195978.1"/>
    <property type="molecule type" value="Genomic_DNA"/>
</dbReference>
<gene>
    <name evidence="3" type="ORF">NBRC116598_14220</name>
</gene>
<name>A0ABQ0AJG9_9RHOB</name>
<protein>
    <recommendedName>
        <fullName evidence="2">Peptidase M56 domain-containing protein</fullName>
    </recommendedName>
</protein>
<feature type="transmembrane region" description="Helical" evidence="1">
    <location>
        <begin position="6"/>
        <end position="25"/>
    </location>
</feature>
<accession>A0ABQ0AJG9</accession>
<keyword evidence="1" id="KW-1133">Transmembrane helix</keyword>
<dbReference type="CDD" id="cd07341">
    <property type="entry name" value="M56_BlaR1_MecR1_like"/>
    <property type="match status" value="1"/>
</dbReference>
<keyword evidence="1" id="KW-0812">Transmembrane</keyword>
<feature type="transmembrane region" description="Helical" evidence="1">
    <location>
        <begin position="119"/>
        <end position="140"/>
    </location>
</feature>
<dbReference type="Pfam" id="PF05569">
    <property type="entry name" value="Peptidase_M56"/>
    <property type="match status" value="1"/>
</dbReference>
<evidence type="ECO:0000313" key="3">
    <source>
        <dbReference type="EMBL" id="GAA6195978.1"/>
    </source>
</evidence>
<feature type="transmembrane region" description="Helical" evidence="1">
    <location>
        <begin position="315"/>
        <end position="335"/>
    </location>
</feature>
<keyword evidence="4" id="KW-1185">Reference proteome</keyword>
<feature type="domain" description="Peptidase M56" evidence="2">
    <location>
        <begin position="48"/>
        <end position="274"/>
    </location>
</feature>
<dbReference type="InterPro" id="IPR008756">
    <property type="entry name" value="Peptidase_M56"/>
</dbReference>
<dbReference type="PANTHER" id="PTHR34978:SF3">
    <property type="entry name" value="SLR0241 PROTEIN"/>
    <property type="match status" value="1"/>
</dbReference>
<evidence type="ECO:0000313" key="4">
    <source>
        <dbReference type="Proteomes" id="UP001441944"/>
    </source>
</evidence>
<evidence type="ECO:0000259" key="2">
    <source>
        <dbReference type="Pfam" id="PF05569"/>
    </source>
</evidence>
<dbReference type="InterPro" id="IPR052173">
    <property type="entry name" value="Beta-lactam_resp_regulator"/>
</dbReference>
<dbReference type="RefSeq" id="WP_353398346.1">
    <property type="nucleotide sequence ID" value="NZ_BAABWU010000004.1"/>
</dbReference>
<dbReference type="Proteomes" id="UP001441944">
    <property type="component" value="Unassembled WGS sequence"/>
</dbReference>
<comment type="caution">
    <text evidence="3">The sequence shown here is derived from an EMBL/GenBank/DDBJ whole genome shotgun (WGS) entry which is preliminary data.</text>
</comment>
<proteinExistence type="predicted"/>
<organism evidence="3 4">
    <name type="scientific">Pseudophaeobacter arcticus</name>
    <dbReference type="NCBI Taxonomy" id="385492"/>
    <lineage>
        <taxon>Bacteria</taxon>
        <taxon>Pseudomonadati</taxon>
        <taxon>Pseudomonadota</taxon>
        <taxon>Alphaproteobacteria</taxon>
        <taxon>Rhodobacterales</taxon>
        <taxon>Paracoccaceae</taxon>
        <taxon>Pseudophaeobacter</taxon>
    </lineage>
</organism>
<reference evidence="3 4" key="1">
    <citation type="submission" date="2024-04" db="EMBL/GenBank/DDBJ databases">
        <title>Draft genome sequence of Pseudophaeobacter arcticus NBRC 116598.</title>
        <authorList>
            <person name="Miyakawa T."/>
            <person name="Kusuya Y."/>
            <person name="Miura T."/>
        </authorList>
    </citation>
    <scope>NUCLEOTIDE SEQUENCE [LARGE SCALE GENOMIC DNA]</scope>
    <source>
        <strain evidence="3 4">SU-CL00105</strain>
    </source>
</reference>